<comment type="similarity">
    <text evidence="3">Belongs to the nucleoporin GLFG family.</text>
</comment>
<proteinExistence type="inferred from homology"/>
<organism evidence="14 15">
    <name type="scientific">Zophobas morio</name>
    <dbReference type="NCBI Taxonomy" id="2755281"/>
    <lineage>
        <taxon>Eukaryota</taxon>
        <taxon>Metazoa</taxon>
        <taxon>Ecdysozoa</taxon>
        <taxon>Arthropoda</taxon>
        <taxon>Hexapoda</taxon>
        <taxon>Insecta</taxon>
        <taxon>Pterygota</taxon>
        <taxon>Neoptera</taxon>
        <taxon>Endopterygota</taxon>
        <taxon>Coleoptera</taxon>
        <taxon>Polyphaga</taxon>
        <taxon>Cucujiformia</taxon>
        <taxon>Tenebrionidae</taxon>
        <taxon>Zophobas</taxon>
    </lineage>
</organism>
<keyword evidence="7" id="KW-0509">mRNA transport</keyword>
<feature type="compositionally biased region" description="Acidic residues" evidence="12">
    <location>
        <begin position="685"/>
        <end position="696"/>
    </location>
</feature>
<dbReference type="Pfam" id="PF04096">
    <property type="entry name" value="Nucleoporin2"/>
    <property type="match status" value="1"/>
</dbReference>
<evidence type="ECO:0000313" key="14">
    <source>
        <dbReference type="EMBL" id="KAJ3639951.1"/>
    </source>
</evidence>
<comment type="caution">
    <text evidence="14">The sequence shown here is derived from an EMBL/GenBank/DDBJ whole genome shotgun (WGS) entry which is preliminary data.</text>
</comment>
<dbReference type="InterPro" id="IPR021967">
    <property type="entry name" value="Nup98_C"/>
</dbReference>
<keyword evidence="15" id="KW-1185">Reference proteome</keyword>
<dbReference type="GO" id="GO:0051028">
    <property type="term" value="P:mRNA transport"/>
    <property type="evidence" value="ECO:0007669"/>
    <property type="project" value="UniProtKB-KW"/>
</dbReference>
<feature type="compositionally biased region" description="Low complexity" evidence="12">
    <location>
        <begin position="649"/>
        <end position="681"/>
    </location>
</feature>
<dbReference type="SUPFAM" id="SSF82215">
    <property type="entry name" value="C-terminal autoproteolytic domain of nucleoporin nup98"/>
    <property type="match status" value="1"/>
</dbReference>
<evidence type="ECO:0000256" key="9">
    <source>
        <dbReference type="ARBA" id="ARBA00023010"/>
    </source>
</evidence>
<keyword evidence="8" id="KW-0653">Protein transport</keyword>
<evidence type="ECO:0000256" key="6">
    <source>
        <dbReference type="ARBA" id="ARBA00022813"/>
    </source>
</evidence>
<dbReference type="InterPro" id="IPR036903">
    <property type="entry name" value="Nup98_auto-Pept-S59_dom_sf"/>
</dbReference>
<reference evidence="14" key="1">
    <citation type="journal article" date="2023" name="G3 (Bethesda)">
        <title>Whole genome assemblies of Zophobas morio and Tenebrio molitor.</title>
        <authorList>
            <person name="Kaur S."/>
            <person name="Stinson S.A."/>
            <person name="diCenzo G.C."/>
        </authorList>
    </citation>
    <scope>NUCLEOTIDE SEQUENCE</scope>
    <source>
        <strain evidence="14">QUZm001</strain>
    </source>
</reference>
<keyword evidence="6" id="KW-0068">Autocatalytic cleavage</keyword>
<dbReference type="InterPro" id="IPR007230">
    <property type="entry name" value="Nup98_auto-Pept-S59_dom"/>
</dbReference>
<dbReference type="Proteomes" id="UP001168821">
    <property type="component" value="Unassembled WGS sequence"/>
</dbReference>
<evidence type="ECO:0000256" key="5">
    <source>
        <dbReference type="ARBA" id="ARBA00022448"/>
    </source>
</evidence>
<feature type="domain" description="Peptidase S59" evidence="13">
    <location>
        <begin position="720"/>
        <end position="862"/>
    </location>
</feature>
<evidence type="ECO:0000313" key="15">
    <source>
        <dbReference type="Proteomes" id="UP001168821"/>
    </source>
</evidence>
<dbReference type="Gene3D" id="3.30.1610.10">
    <property type="entry name" value="Peptidase S59, nucleoporin"/>
    <property type="match status" value="1"/>
</dbReference>
<dbReference type="FunFam" id="1.10.10.2360:FF:000001">
    <property type="entry name" value="Nuclear pore complex protein Nup98-Nup96"/>
    <property type="match status" value="1"/>
</dbReference>
<dbReference type="GO" id="GO:0006405">
    <property type="term" value="P:RNA export from nucleus"/>
    <property type="evidence" value="ECO:0007669"/>
    <property type="project" value="TreeGrafter"/>
</dbReference>
<feature type="region of interest" description="Disordered" evidence="12">
    <location>
        <begin position="638"/>
        <end position="704"/>
    </location>
</feature>
<evidence type="ECO:0000256" key="2">
    <source>
        <dbReference type="ARBA" id="ARBA00004620"/>
    </source>
</evidence>
<dbReference type="GO" id="GO:0017056">
    <property type="term" value="F:structural constituent of nuclear pore"/>
    <property type="evidence" value="ECO:0007669"/>
    <property type="project" value="InterPro"/>
</dbReference>
<accession>A0AA38M1E1</accession>
<dbReference type="GO" id="GO:0006606">
    <property type="term" value="P:protein import into nucleus"/>
    <property type="evidence" value="ECO:0007669"/>
    <property type="project" value="TreeGrafter"/>
</dbReference>
<name>A0AA38M1E1_9CUCU</name>
<dbReference type="GO" id="GO:0034398">
    <property type="term" value="P:telomere tethering at nuclear periphery"/>
    <property type="evidence" value="ECO:0007669"/>
    <property type="project" value="TreeGrafter"/>
</dbReference>
<evidence type="ECO:0000259" key="13">
    <source>
        <dbReference type="PROSITE" id="PS51434"/>
    </source>
</evidence>
<evidence type="ECO:0000256" key="12">
    <source>
        <dbReference type="SAM" id="MobiDB-lite"/>
    </source>
</evidence>
<dbReference type="Gene3D" id="1.25.40.690">
    <property type="match status" value="1"/>
</dbReference>
<dbReference type="GO" id="GO:0031965">
    <property type="term" value="C:nuclear membrane"/>
    <property type="evidence" value="ECO:0007669"/>
    <property type="project" value="UniProtKB-SubCell"/>
</dbReference>
<dbReference type="Pfam" id="PF21240">
    <property type="entry name" value="Nup98_GLEBS"/>
    <property type="match status" value="1"/>
</dbReference>
<dbReference type="GO" id="GO:0008139">
    <property type="term" value="F:nuclear localization sequence binding"/>
    <property type="evidence" value="ECO:0007669"/>
    <property type="project" value="TreeGrafter"/>
</dbReference>
<evidence type="ECO:0000256" key="1">
    <source>
        <dbReference type="ARBA" id="ARBA00004567"/>
    </source>
</evidence>
<dbReference type="Pfam" id="PF12110">
    <property type="entry name" value="Nup96"/>
    <property type="match status" value="1"/>
</dbReference>
<dbReference type="GO" id="GO:0044614">
    <property type="term" value="C:nuclear pore cytoplasmic filaments"/>
    <property type="evidence" value="ECO:0007669"/>
    <property type="project" value="TreeGrafter"/>
</dbReference>
<evidence type="ECO:0000256" key="3">
    <source>
        <dbReference type="ARBA" id="ARBA00008926"/>
    </source>
</evidence>
<dbReference type="PROSITE" id="PS51434">
    <property type="entry name" value="NUP_C"/>
    <property type="match status" value="1"/>
</dbReference>
<keyword evidence="9" id="KW-0811">Translocation</keyword>
<gene>
    <name evidence="14" type="ORF">Zmor_003277</name>
</gene>
<dbReference type="InterPro" id="IPR037665">
    <property type="entry name" value="Nucleoporin_S59-like"/>
</dbReference>
<evidence type="ECO:0000256" key="11">
    <source>
        <dbReference type="ARBA" id="ARBA00023242"/>
    </source>
</evidence>
<evidence type="ECO:0000256" key="10">
    <source>
        <dbReference type="ARBA" id="ARBA00023132"/>
    </source>
</evidence>
<evidence type="ECO:0000256" key="8">
    <source>
        <dbReference type="ARBA" id="ARBA00022927"/>
    </source>
</evidence>
<dbReference type="GO" id="GO:0003723">
    <property type="term" value="F:RNA binding"/>
    <property type="evidence" value="ECO:0007669"/>
    <property type="project" value="TreeGrafter"/>
</dbReference>
<evidence type="ECO:0000256" key="7">
    <source>
        <dbReference type="ARBA" id="ARBA00022816"/>
    </source>
</evidence>
<dbReference type="Gene3D" id="1.10.10.2360">
    <property type="match status" value="1"/>
</dbReference>
<keyword evidence="10" id="KW-0906">Nuclear pore complex</keyword>
<dbReference type="EMBL" id="JALNTZ010000010">
    <property type="protein sequence ID" value="KAJ3639951.1"/>
    <property type="molecule type" value="Genomic_DNA"/>
</dbReference>
<dbReference type="GO" id="GO:0000973">
    <property type="term" value="P:post-transcriptional tethering of RNA polymerase II gene DNA at nuclear periphery"/>
    <property type="evidence" value="ECO:0007669"/>
    <property type="project" value="TreeGrafter"/>
</dbReference>
<keyword evidence="11" id="KW-0539">Nucleus</keyword>
<sequence>MYPSYMNKPTFMTNTANTGFGASTSSFGQPSANTSMFSSMQPSNIFQTPSTSSFNAGPSTQSSFGTNLFGQQPQPSTSGLFGTSNAFGQNKTTFGFGSTPAQTGLFGQQPQQQAGTSLFQSNSSNLFGSSTFGNQTTGTVIKFQPVTGTDTMQKNGVTTSISTKHHSITCMKEYESKSFEELRFEDYSCNRKGPQQQTGFGAAPFGASTSGSSTSLFGQTDNKQGFGQPQAFGQTPAFGQTTPAFGVTNQTNTPNLFGKPNTFGATTSTTPAFGFNQTQSTSNPFSATQTQKPFSQPLFGTTTTQAQPSFGTGVFGQTNTQNTGTNLFQKPVQPTTGFNTGQQGFSFNQAGTTQASNLFQVSKPNTGFGIFGQTNTTPAFGQTSQPTFGTNFGKLTQPTFTQPTQPAFGTNLTGGLQQPSLFGSTASKPPSLFGSTNTGGSLFNNNVFQQTPTSFSLNMNQQQPLQFPPEPSDESKNISLIATDSFPDGPHVYGLEPVLTDSSNSTTNPKDIKLLLDYSKKRDEMLGTKAKIKVQMPKPKRGNNYNKEFFETNQTLKGSHKCLVIRKFNDNNNSIYNKYKNELLEEAEECMKAASEADSSSIISPRSNISDAGTYGETLSEYKGRIMNLRLQFDTTATEDTDDTRTVDDSVFSPSAVSSKSNILSESRSSKSLPPSQVSSNMTLIDDDPAGAETDTEPPSVTTTNEPEIIENAAGVILSKPEYYMYPALKDLQQYMDDNGECVVQGLTIGRRGYGNVYFPDPIDISNMNFDEIVHFRHREVIIYPDDTKKPQVGEGINRRAQVTLDKIYPREKGTNNYITDVNQILQTNFVDNLMHVTQKHNCKFVDYRPKTGSWVFKVKHFSKYAFTDSDEEECEVGGEKAIAKKAADLLKKIEEVEEMPFGLGGGLQVMKNQTLLKDVDSFVTDPTMLDYWQEDHYMLTEEMYHTESAIQTLKSSLFTNLDKIKEKKQPESVVVETRQLVPSEVVVSPTMYKLPDISLIVHPEKVTSTQRCYTELAIFKCNNYKIGWGKGFNFYNSDPIADSEVIYTLNHCNMNVDAPGHYNSMMPNLTDMLKVTLAESDFTFDNDKVPTLHIRKDLSYLQKQTNLFNDHVRHQTLTGRDKYLCSVWNLCSALWGPGDNSSCSRRQYVSDWLKKFSYDLSDEWSIDEHLEMQESETFKTIFKLLSFYKIPEACEFASKNNLHRLSLLISQMSANDRDKYWMEKFLDGFVWKERGVIVDDFKKLYLLLAGIPTRETINTCDDLNWMRSFGLHLWYIAPAAAPIDVAFNLYKKAFVESEYACKPIPPYCESQSQTSQFDLLYHILALYVDGTYQLCNVLHPETHTENAMDYRLSWFILQLFLSLEAGLIRDSEKEHLHTTFSTQLENMGLWKWAIFALLFLENNTVKKYLITRILDRNLATFAETAQVEKELVQTFHIPPAWIHEVKATKSKVGGHYYDYFQHYVYMEDWQNASSAFVSHILPELFVNEQYDYLTFFLNKLEPISNVLINWQTQGGLIKEFLDLQDNLSQGSDDGISYIAGKLSSLFRRISSFPLKNDQQKLCVAELSRKCALLFKLIHKTLDSQEFQAKFIDVLSNLVMPPDIKHYEIFYLISKYIQESDA</sequence>
<keyword evidence="5" id="KW-0813">Transport</keyword>
<evidence type="ECO:0000256" key="4">
    <source>
        <dbReference type="ARBA" id="ARBA00013472"/>
    </source>
</evidence>
<dbReference type="PANTHER" id="PTHR23198:SF6">
    <property type="entry name" value="NUCLEAR PORE COMPLEX PROTEIN NUP98-NUP96"/>
    <property type="match status" value="1"/>
</dbReference>
<protein>
    <recommendedName>
        <fullName evidence="4">Nuclear pore complex protein Nup98-Nup96</fullName>
    </recommendedName>
</protein>
<comment type="subcellular location">
    <subcellularLocation>
        <location evidence="2">Nucleus membrane</location>
        <topology evidence="2">Peripheral membrane protein</topology>
        <orientation evidence="2">Nucleoplasmic side</orientation>
    </subcellularLocation>
    <subcellularLocation>
        <location evidence="1">Nucleus</location>
        <location evidence="1">Nuclear pore complex</location>
    </subcellularLocation>
</comment>
<dbReference type="PANTHER" id="PTHR23198">
    <property type="entry name" value="NUCLEOPORIN"/>
    <property type="match status" value="1"/>
</dbReference>